<dbReference type="EnsemblMetazoa" id="LLOJ003578-RA">
    <property type="protein sequence ID" value="LLOJ003578-PA"/>
    <property type="gene ID" value="LLOJ003578"/>
</dbReference>
<feature type="transmembrane region" description="Helical" evidence="1">
    <location>
        <begin position="57"/>
        <end position="81"/>
    </location>
</feature>
<feature type="signal peptide" evidence="2">
    <location>
        <begin position="1"/>
        <end position="20"/>
    </location>
</feature>
<dbReference type="AlphaFoldDB" id="A0A1B0EXD9"/>
<accession>A0A1B0EXD9</accession>
<dbReference type="Proteomes" id="UP000092461">
    <property type="component" value="Unassembled WGS sequence"/>
</dbReference>
<dbReference type="VEuPathDB" id="VectorBase:LLOJ003578"/>
<keyword evidence="1" id="KW-0812">Transmembrane</keyword>
<feature type="chain" id="PRO_5008407072" description="Secreted protein" evidence="2">
    <location>
        <begin position="21"/>
        <end position="131"/>
    </location>
</feature>
<evidence type="ECO:0000313" key="4">
    <source>
        <dbReference type="Proteomes" id="UP000092461"/>
    </source>
</evidence>
<evidence type="ECO:0008006" key="5">
    <source>
        <dbReference type="Google" id="ProtNLM"/>
    </source>
</evidence>
<dbReference type="EMBL" id="AJWK01011431">
    <property type="status" value="NOT_ANNOTATED_CDS"/>
    <property type="molecule type" value="Genomic_DNA"/>
</dbReference>
<name>A0A1B0EXD9_LUTLO</name>
<keyword evidence="1" id="KW-0472">Membrane</keyword>
<reference evidence="3" key="1">
    <citation type="submission" date="2020-05" db="UniProtKB">
        <authorList>
            <consortium name="EnsemblMetazoa"/>
        </authorList>
    </citation>
    <scope>IDENTIFICATION</scope>
    <source>
        <strain evidence="3">Jacobina</strain>
    </source>
</reference>
<organism evidence="3 4">
    <name type="scientific">Lutzomyia longipalpis</name>
    <name type="common">Sand fly</name>
    <dbReference type="NCBI Taxonomy" id="7200"/>
    <lineage>
        <taxon>Eukaryota</taxon>
        <taxon>Metazoa</taxon>
        <taxon>Ecdysozoa</taxon>
        <taxon>Arthropoda</taxon>
        <taxon>Hexapoda</taxon>
        <taxon>Insecta</taxon>
        <taxon>Pterygota</taxon>
        <taxon>Neoptera</taxon>
        <taxon>Endopterygota</taxon>
        <taxon>Diptera</taxon>
        <taxon>Nematocera</taxon>
        <taxon>Psychodoidea</taxon>
        <taxon>Psychodidae</taxon>
        <taxon>Lutzomyia</taxon>
        <taxon>Lutzomyia</taxon>
    </lineage>
</organism>
<proteinExistence type="predicted"/>
<dbReference type="VEuPathDB" id="VectorBase:LLONM1_010210"/>
<evidence type="ECO:0000256" key="2">
    <source>
        <dbReference type="SAM" id="SignalP"/>
    </source>
</evidence>
<keyword evidence="2" id="KW-0732">Signal</keyword>
<evidence type="ECO:0000256" key="1">
    <source>
        <dbReference type="SAM" id="Phobius"/>
    </source>
</evidence>
<protein>
    <recommendedName>
        <fullName evidence="5">Secreted protein</fullName>
    </recommendedName>
</protein>
<sequence length="131" mass="14225">MLKVISVCFVAFLCVDLALCGPLVGRSGGSKATSGRRNYIGPQDGAPKMLAPKKAGMSSWGVISLIMFAILIGFGGYYGYICYPFMCKKERHYDVMDAASSSTSASTPTTRSAEFEKMDPEFDGSNVFRYK</sequence>
<keyword evidence="4" id="KW-1185">Reference proteome</keyword>
<keyword evidence="1" id="KW-1133">Transmembrane helix</keyword>
<evidence type="ECO:0000313" key="3">
    <source>
        <dbReference type="EnsemblMetazoa" id="LLOJ003578-PA"/>
    </source>
</evidence>